<dbReference type="Proteomes" id="UP000299102">
    <property type="component" value="Unassembled WGS sequence"/>
</dbReference>
<feature type="transmembrane region" description="Helical" evidence="1">
    <location>
        <begin position="179"/>
        <end position="201"/>
    </location>
</feature>
<evidence type="ECO:0000256" key="1">
    <source>
        <dbReference type="SAM" id="Phobius"/>
    </source>
</evidence>
<feature type="transmembrane region" description="Helical" evidence="1">
    <location>
        <begin position="305"/>
        <end position="324"/>
    </location>
</feature>
<dbReference type="EMBL" id="BGZK01000780">
    <property type="protein sequence ID" value="GBP60171.1"/>
    <property type="molecule type" value="Genomic_DNA"/>
</dbReference>
<proteinExistence type="predicted"/>
<sequence>MCQSPVVVHSMGNECHLALKDKTTISIRSQYNLISSTNAIVSRHPSEVVSGIVVLRLDQISCELLHTILGAFEHTVRSLLGIYQPLTSVGTHTRCTDDAGTRHPRPRPSLWWKQTVRCERREMRPTPRTHFLCTPVDRAVTALGYFQASIIVVGILIVLRELVRVLYDYTNYRLKDIEYMSWALLVLGLFLALAVLLLVGVEKRRPGYVLAYLLGDAVRILSVAVFYLKTRSTELHDSPYACAVDVVLTMTYFFQTAPLSNKVFLYLLARSRHPADPTQESHLHCVDSTFRFLPSHSTVTVLDKLSILPIIVYSLCLTLVCFVYRNIRLEKSRNTEIVNVSHESNYNVEEVKKSDVV</sequence>
<keyword evidence="1" id="KW-1133">Transmembrane helix</keyword>
<evidence type="ECO:0000313" key="3">
    <source>
        <dbReference type="Proteomes" id="UP000299102"/>
    </source>
</evidence>
<accession>A0A4C1X8P2</accession>
<evidence type="ECO:0000313" key="2">
    <source>
        <dbReference type="EMBL" id="GBP60171.1"/>
    </source>
</evidence>
<feature type="transmembrane region" description="Helical" evidence="1">
    <location>
        <begin position="207"/>
        <end position="228"/>
    </location>
</feature>
<feature type="transmembrane region" description="Helical" evidence="1">
    <location>
        <begin position="139"/>
        <end position="159"/>
    </location>
</feature>
<keyword evidence="3" id="KW-1185">Reference proteome</keyword>
<comment type="caution">
    <text evidence="2">The sequence shown here is derived from an EMBL/GenBank/DDBJ whole genome shotgun (WGS) entry which is preliminary data.</text>
</comment>
<protein>
    <submittedName>
        <fullName evidence="2">Uncharacterized protein</fullName>
    </submittedName>
</protein>
<name>A0A4C1X8P2_EUMVA</name>
<dbReference type="AlphaFoldDB" id="A0A4C1X8P2"/>
<reference evidence="2 3" key="1">
    <citation type="journal article" date="2019" name="Commun. Biol.">
        <title>The bagworm genome reveals a unique fibroin gene that provides high tensile strength.</title>
        <authorList>
            <person name="Kono N."/>
            <person name="Nakamura H."/>
            <person name="Ohtoshi R."/>
            <person name="Tomita M."/>
            <person name="Numata K."/>
            <person name="Arakawa K."/>
        </authorList>
    </citation>
    <scope>NUCLEOTIDE SEQUENCE [LARGE SCALE GENOMIC DNA]</scope>
</reference>
<keyword evidence="1" id="KW-0812">Transmembrane</keyword>
<gene>
    <name evidence="2" type="ORF">EVAR_41862_1</name>
</gene>
<organism evidence="2 3">
    <name type="scientific">Eumeta variegata</name>
    <name type="common">Bagworm moth</name>
    <name type="synonym">Eumeta japonica</name>
    <dbReference type="NCBI Taxonomy" id="151549"/>
    <lineage>
        <taxon>Eukaryota</taxon>
        <taxon>Metazoa</taxon>
        <taxon>Ecdysozoa</taxon>
        <taxon>Arthropoda</taxon>
        <taxon>Hexapoda</taxon>
        <taxon>Insecta</taxon>
        <taxon>Pterygota</taxon>
        <taxon>Neoptera</taxon>
        <taxon>Endopterygota</taxon>
        <taxon>Lepidoptera</taxon>
        <taxon>Glossata</taxon>
        <taxon>Ditrysia</taxon>
        <taxon>Tineoidea</taxon>
        <taxon>Psychidae</taxon>
        <taxon>Oiketicinae</taxon>
        <taxon>Eumeta</taxon>
    </lineage>
</organism>
<keyword evidence="1" id="KW-0472">Membrane</keyword>